<sequence>MIRPQSELNSAGMKIKEHDSQITSIVKEQKGLQYRMSETNLERKRLEEVKRVEMDKKDCALMVEKLIEKHPWIATGKQLFGRAGSDYDFGSRDPSKAREEFGKLQAEQSG</sequence>
<organism evidence="2 3">
    <name type="scientific">Olea europaea subsp. europaea</name>
    <dbReference type="NCBI Taxonomy" id="158383"/>
    <lineage>
        <taxon>Eukaryota</taxon>
        <taxon>Viridiplantae</taxon>
        <taxon>Streptophyta</taxon>
        <taxon>Embryophyta</taxon>
        <taxon>Tracheophyta</taxon>
        <taxon>Spermatophyta</taxon>
        <taxon>Magnoliopsida</taxon>
        <taxon>eudicotyledons</taxon>
        <taxon>Gunneridae</taxon>
        <taxon>Pentapetalae</taxon>
        <taxon>asterids</taxon>
        <taxon>lamiids</taxon>
        <taxon>Lamiales</taxon>
        <taxon>Oleaceae</taxon>
        <taxon>Oleeae</taxon>
        <taxon>Olea</taxon>
    </lineage>
</organism>
<dbReference type="Proteomes" id="UP000594638">
    <property type="component" value="Unassembled WGS sequence"/>
</dbReference>
<comment type="caution">
    <text evidence="2">The sequence shown here is derived from an EMBL/GenBank/DDBJ whole genome shotgun (WGS) entry which is preliminary data.</text>
</comment>
<evidence type="ECO:0000313" key="3">
    <source>
        <dbReference type="Proteomes" id="UP000594638"/>
    </source>
</evidence>
<accession>A0A8S0S5R3</accession>
<protein>
    <submittedName>
        <fullName evidence="2">Structural maintenance of chromosomes 2-1-like</fullName>
    </submittedName>
</protein>
<evidence type="ECO:0000313" key="2">
    <source>
        <dbReference type="EMBL" id="CAA2987591.1"/>
    </source>
</evidence>
<dbReference type="OrthoDB" id="10255539at2759"/>
<feature type="region of interest" description="Disordered" evidence="1">
    <location>
        <begin position="82"/>
        <end position="110"/>
    </location>
</feature>
<name>A0A8S0S5R3_OLEEU</name>
<feature type="compositionally biased region" description="Basic and acidic residues" evidence="1">
    <location>
        <begin position="89"/>
        <end position="102"/>
    </location>
</feature>
<dbReference type="Gramene" id="OE9A057344T1">
    <property type="protein sequence ID" value="OE9A057344C1"/>
    <property type="gene ID" value="OE9A057344"/>
</dbReference>
<dbReference type="EMBL" id="CACTIH010003936">
    <property type="protein sequence ID" value="CAA2987591.1"/>
    <property type="molecule type" value="Genomic_DNA"/>
</dbReference>
<gene>
    <name evidence="2" type="ORF">OLEA9_A057344</name>
</gene>
<evidence type="ECO:0000256" key="1">
    <source>
        <dbReference type="SAM" id="MobiDB-lite"/>
    </source>
</evidence>
<reference evidence="2 3" key="1">
    <citation type="submission" date="2019-12" db="EMBL/GenBank/DDBJ databases">
        <authorList>
            <person name="Alioto T."/>
            <person name="Alioto T."/>
            <person name="Gomez Garrido J."/>
        </authorList>
    </citation>
    <scope>NUCLEOTIDE SEQUENCE [LARGE SCALE GENOMIC DNA]</scope>
</reference>
<proteinExistence type="predicted"/>
<keyword evidence="3" id="KW-1185">Reference proteome</keyword>
<dbReference type="AlphaFoldDB" id="A0A8S0S5R3"/>